<name>A0A2C8F9J2_9BACT</name>
<dbReference type="RefSeq" id="WP_097012030.1">
    <property type="nucleotide sequence ID" value="NZ_LT907975.1"/>
</dbReference>
<dbReference type="KEGG" id="pprf:DPRO_2209"/>
<organism evidence="2 3">
    <name type="scientific">Pseudodesulfovibrio profundus</name>
    <dbReference type="NCBI Taxonomy" id="57320"/>
    <lineage>
        <taxon>Bacteria</taxon>
        <taxon>Pseudomonadati</taxon>
        <taxon>Thermodesulfobacteriota</taxon>
        <taxon>Desulfovibrionia</taxon>
        <taxon>Desulfovibrionales</taxon>
        <taxon>Desulfovibrionaceae</taxon>
    </lineage>
</organism>
<evidence type="ECO:0000256" key="1">
    <source>
        <dbReference type="SAM" id="MobiDB-lite"/>
    </source>
</evidence>
<evidence type="ECO:0000313" key="3">
    <source>
        <dbReference type="Proteomes" id="UP000219215"/>
    </source>
</evidence>
<feature type="region of interest" description="Disordered" evidence="1">
    <location>
        <begin position="22"/>
        <end position="156"/>
    </location>
</feature>
<gene>
    <name evidence="2" type="ORF">DPRO_2209</name>
</gene>
<dbReference type="AlphaFoldDB" id="A0A2C8F9J2"/>
<sequence length="156" mass="17438">MGMNENDAAAFKEQMGVFQDFLGKATEKDKGQPSNPYEEQAALMETEAKGKALDQRRQTREDGQSVREGRERDRAKLNARWGQSGVAMSGSRQLVQDARKTADREAEEDTLFKGTQQEREILNRGRQNANMHRISNGGSANRSTLSLGSQLYKSGR</sequence>
<accession>A0A2C8F9J2</accession>
<proteinExistence type="predicted"/>
<dbReference type="EMBL" id="LT907975">
    <property type="protein sequence ID" value="SOB59114.1"/>
    <property type="molecule type" value="Genomic_DNA"/>
</dbReference>
<feature type="compositionally biased region" description="Basic and acidic residues" evidence="1">
    <location>
        <begin position="46"/>
        <end position="76"/>
    </location>
</feature>
<dbReference type="Proteomes" id="UP000219215">
    <property type="component" value="Chromosome DPRO"/>
</dbReference>
<evidence type="ECO:0000313" key="2">
    <source>
        <dbReference type="EMBL" id="SOB59114.1"/>
    </source>
</evidence>
<dbReference type="OrthoDB" id="5465133at2"/>
<reference evidence="3" key="1">
    <citation type="submission" date="2017-09" db="EMBL/GenBank/DDBJ databases">
        <authorList>
            <person name="Regsiter A."/>
            <person name="William W."/>
        </authorList>
    </citation>
    <scope>NUCLEOTIDE SEQUENCE [LARGE SCALE GENOMIC DNA]</scope>
    <source>
        <strain evidence="3">500-1</strain>
    </source>
</reference>
<protein>
    <submittedName>
        <fullName evidence="2">Uncharacterized protein</fullName>
    </submittedName>
</protein>
<feature type="compositionally biased region" description="Polar residues" evidence="1">
    <location>
        <begin position="136"/>
        <end position="156"/>
    </location>
</feature>
<keyword evidence="3" id="KW-1185">Reference proteome</keyword>